<sequence length="103" mass="11334">MSHVFNIAEACARYPPTVASRCSGKLPCKEPPPCLIFPSCSPCPPTSTVQFVLKSDGNRCCYERCYRPVIPNCFPCPKPIRNVPCCCLKWYDCCGNLAATTPV</sequence>
<name>A0AAD9VQC3_9HYME</name>
<reference evidence="1" key="1">
    <citation type="submission" date="2021-08" db="EMBL/GenBank/DDBJ databases">
        <authorList>
            <person name="Misof B."/>
            <person name="Oliver O."/>
            <person name="Podsiadlowski L."/>
            <person name="Donath A."/>
            <person name="Peters R."/>
            <person name="Mayer C."/>
            <person name="Rust J."/>
            <person name="Gunkel S."/>
            <person name="Lesny P."/>
            <person name="Martin S."/>
            <person name="Oeyen J.P."/>
            <person name="Petersen M."/>
            <person name="Panagiotis P."/>
            <person name="Wilbrandt J."/>
            <person name="Tanja T."/>
        </authorList>
    </citation>
    <scope>NUCLEOTIDE SEQUENCE</scope>
    <source>
        <strain evidence="1">GBR_01_08_01A</strain>
        <tissue evidence="1">Thorax + abdomen</tissue>
    </source>
</reference>
<dbReference type="Proteomes" id="UP001258017">
    <property type="component" value="Unassembled WGS sequence"/>
</dbReference>
<dbReference type="AlphaFoldDB" id="A0AAD9VQC3"/>
<protein>
    <submittedName>
        <fullName evidence="1">Uncharacterized protein</fullName>
    </submittedName>
</protein>
<dbReference type="EMBL" id="JAIFRP010000030">
    <property type="protein sequence ID" value="KAK2583098.1"/>
    <property type="molecule type" value="Genomic_DNA"/>
</dbReference>
<evidence type="ECO:0000313" key="2">
    <source>
        <dbReference type="Proteomes" id="UP001258017"/>
    </source>
</evidence>
<accession>A0AAD9VQC3</accession>
<organism evidence="1 2">
    <name type="scientific">Odynerus spinipes</name>
    <dbReference type="NCBI Taxonomy" id="1348599"/>
    <lineage>
        <taxon>Eukaryota</taxon>
        <taxon>Metazoa</taxon>
        <taxon>Ecdysozoa</taxon>
        <taxon>Arthropoda</taxon>
        <taxon>Hexapoda</taxon>
        <taxon>Insecta</taxon>
        <taxon>Pterygota</taxon>
        <taxon>Neoptera</taxon>
        <taxon>Endopterygota</taxon>
        <taxon>Hymenoptera</taxon>
        <taxon>Apocrita</taxon>
        <taxon>Aculeata</taxon>
        <taxon>Vespoidea</taxon>
        <taxon>Vespidae</taxon>
        <taxon>Eumeninae</taxon>
        <taxon>Odynerus</taxon>
    </lineage>
</organism>
<keyword evidence="2" id="KW-1185">Reference proteome</keyword>
<comment type="caution">
    <text evidence="1">The sequence shown here is derived from an EMBL/GenBank/DDBJ whole genome shotgun (WGS) entry which is preliminary data.</text>
</comment>
<gene>
    <name evidence="1" type="ORF">KPH14_009125</name>
</gene>
<evidence type="ECO:0000313" key="1">
    <source>
        <dbReference type="EMBL" id="KAK2583098.1"/>
    </source>
</evidence>
<reference evidence="1" key="2">
    <citation type="journal article" date="2023" name="Commun. Biol.">
        <title>Intrasexual cuticular hydrocarbon dimorphism in a wasp sheds light on hydrocarbon biosynthesis genes in Hymenoptera.</title>
        <authorList>
            <person name="Moris V.C."/>
            <person name="Podsiadlowski L."/>
            <person name="Martin S."/>
            <person name="Oeyen J.P."/>
            <person name="Donath A."/>
            <person name="Petersen M."/>
            <person name="Wilbrandt J."/>
            <person name="Misof B."/>
            <person name="Liedtke D."/>
            <person name="Thamm M."/>
            <person name="Scheiner R."/>
            <person name="Schmitt T."/>
            <person name="Niehuis O."/>
        </authorList>
    </citation>
    <scope>NUCLEOTIDE SEQUENCE</scope>
    <source>
        <strain evidence="1">GBR_01_08_01A</strain>
    </source>
</reference>
<proteinExistence type="predicted"/>